<name>A0A240E708_9GAMM</name>
<accession>A0A240E708</accession>
<keyword evidence="3" id="KW-0804">Transcription</keyword>
<dbReference type="PANTHER" id="PTHR47894">
    <property type="entry name" value="HTH-TYPE TRANSCRIPTIONAL REGULATOR GADX"/>
    <property type="match status" value="1"/>
</dbReference>
<dbReference type="PROSITE" id="PS01124">
    <property type="entry name" value="HTH_ARAC_FAMILY_2"/>
    <property type="match status" value="1"/>
</dbReference>
<dbReference type="SUPFAM" id="SSF46689">
    <property type="entry name" value="Homeodomain-like"/>
    <property type="match status" value="1"/>
</dbReference>
<evidence type="ECO:0000313" key="6">
    <source>
        <dbReference type="Proteomes" id="UP000219042"/>
    </source>
</evidence>
<evidence type="ECO:0000256" key="1">
    <source>
        <dbReference type="ARBA" id="ARBA00023015"/>
    </source>
</evidence>
<dbReference type="InterPro" id="IPR009057">
    <property type="entry name" value="Homeodomain-like_sf"/>
</dbReference>
<dbReference type="OrthoDB" id="5582699at2"/>
<organism evidence="5 6">
    <name type="scientific">Acinetobacter puyangensis</name>
    <dbReference type="NCBI Taxonomy" id="1096779"/>
    <lineage>
        <taxon>Bacteria</taxon>
        <taxon>Pseudomonadati</taxon>
        <taxon>Pseudomonadota</taxon>
        <taxon>Gammaproteobacteria</taxon>
        <taxon>Moraxellales</taxon>
        <taxon>Moraxellaceae</taxon>
        <taxon>Acinetobacter</taxon>
    </lineage>
</organism>
<dbReference type="Gene3D" id="1.10.10.60">
    <property type="entry name" value="Homeodomain-like"/>
    <property type="match status" value="1"/>
</dbReference>
<keyword evidence="1" id="KW-0805">Transcription regulation</keyword>
<dbReference type="InterPro" id="IPR018060">
    <property type="entry name" value="HTH_AraC"/>
</dbReference>
<dbReference type="InterPro" id="IPR032687">
    <property type="entry name" value="AraC-type_N"/>
</dbReference>
<evidence type="ECO:0000259" key="4">
    <source>
        <dbReference type="PROSITE" id="PS01124"/>
    </source>
</evidence>
<keyword evidence="6" id="KW-1185">Reference proteome</keyword>
<dbReference type="GO" id="GO:0000976">
    <property type="term" value="F:transcription cis-regulatory region binding"/>
    <property type="evidence" value="ECO:0007669"/>
    <property type="project" value="TreeGrafter"/>
</dbReference>
<reference evidence="6" key="1">
    <citation type="submission" date="2016-09" db="EMBL/GenBank/DDBJ databases">
        <authorList>
            <person name="Varghese N."/>
            <person name="Submissions S."/>
        </authorList>
    </citation>
    <scope>NUCLEOTIDE SEQUENCE [LARGE SCALE GENOMIC DNA]</scope>
    <source>
        <strain evidence="6">ANC 4466</strain>
    </source>
</reference>
<feature type="domain" description="HTH araC/xylS-type" evidence="4">
    <location>
        <begin position="239"/>
        <end position="337"/>
    </location>
</feature>
<dbReference type="PANTHER" id="PTHR47894:SF1">
    <property type="entry name" value="HTH-TYPE TRANSCRIPTIONAL REGULATOR VQSM"/>
    <property type="match status" value="1"/>
</dbReference>
<dbReference type="Pfam" id="PF12625">
    <property type="entry name" value="Arabinose_bd"/>
    <property type="match status" value="1"/>
</dbReference>
<protein>
    <submittedName>
        <fullName evidence="5">AraC-type DNA-binding protein</fullName>
    </submittedName>
</protein>
<sequence length="340" mass="39667">MESKNKGSVCASLLMMVVDFCKTNNLDIPEECTRYFNQDFTILNDIYARVSLATWCNILYEIHRQYPVAALGLKIAEHVQPSYAGILTYLAFSNPNLFDALPDFINYSRLVYDYQYLNFDIKNDEIEFSWSDYNELSGLLVDELFIAVFVKILKLAIYPHELPVRRIHFIYKKPKNIGIYEEFFQCPVYFDMPLSGVVFSISGFKNITLSSPDEILYEILKQQVDWLVEELKNYNDFEQRVYLSIVSAIKDKDVSMEAVAKNMEVTVTKLRQILIQKELDFSDLLADTRYKLAQQYLKKPKLSINAISEMLGYSEQSSFQRAFKVWSGTTPLKWRKMNRA</sequence>
<evidence type="ECO:0000256" key="2">
    <source>
        <dbReference type="ARBA" id="ARBA00023125"/>
    </source>
</evidence>
<evidence type="ECO:0000256" key="3">
    <source>
        <dbReference type="ARBA" id="ARBA00023163"/>
    </source>
</evidence>
<dbReference type="EMBL" id="OANT01000003">
    <property type="protein sequence ID" value="SNX44291.1"/>
    <property type="molecule type" value="Genomic_DNA"/>
</dbReference>
<evidence type="ECO:0000313" key="5">
    <source>
        <dbReference type="EMBL" id="SNX44291.1"/>
    </source>
</evidence>
<dbReference type="Proteomes" id="UP000219042">
    <property type="component" value="Unassembled WGS sequence"/>
</dbReference>
<dbReference type="Pfam" id="PF12833">
    <property type="entry name" value="HTH_18"/>
    <property type="match status" value="1"/>
</dbReference>
<dbReference type="RefSeq" id="WP_097078554.1">
    <property type="nucleotide sequence ID" value="NZ_BAABHT010000001.1"/>
</dbReference>
<dbReference type="AlphaFoldDB" id="A0A240E708"/>
<keyword evidence="2 5" id="KW-0238">DNA-binding</keyword>
<gene>
    <name evidence="5" type="ORF">SAMN05421731_10325</name>
</gene>
<proteinExistence type="predicted"/>
<dbReference type="SMART" id="SM00342">
    <property type="entry name" value="HTH_ARAC"/>
    <property type="match status" value="1"/>
</dbReference>
<dbReference type="GO" id="GO:0003700">
    <property type="term" value="F:DNA-binding transcription factor activity"/>
    <property type="evidence" value="ECO:0007669"/>
    <property type="project" value="InterPro"/>
</dbReference>
<dbReference type="GO" id="GO:0005829">
    <property type="term" value="C:cytosol"/>
    <property type="evidence" value="ECO:0007669"/>
    <property type="project" value="TreeGrafter"/>
</dbReference>